<dbReference type="InterPro" id="IPR046880">
    <property type="entry name" value="TPR-S"/>
</dbReference>
<dbReference type="AlphaFoldDB" id="A0A7Z7N2G0"/>
<evidence type="ECO:0008006" key="3">
    <source>
        <dbReference type="Google" id="ProtNLM"/>
    </source>
</evidence>
<name>A0A7Z7N2G0_9BURK</name>
<dbReference type="Proteomes" id="UP000219522">
    <property type="component" value="Unassembled WGS sequence"/>
</dbReference>
<dbReference type="Pfam" id="PF20308">
    <property type="entry name" value="TPR-S"/>
    <property type="match status" value="1"/>
</dbReference>
<dbReference type="EMBL" id="OCSU01000001">
    <property type="protein sequence ID" value="SOE61692.1"/>
    <property type="molecule type" value="Genomic_DNA"/>
</dbReference>
<gene>
    <name evidence="1" type="ORF">SAMN05446927_2159</name>
</gene>
<protein>
    <recommendedName>
        <fullName evidence="3">DUF4071 domain-containing protein</fullName>
    </recommendedName>
</protein>
<proteinExistence type="predicted"/>
<comment type="caution">
    <text evidence="1">The sequence shown here is derived from an EMBL/GenBank/DDBJ whole genome shotgun (WGS) entry which is preliminary data.</text>
</comment>
<dbReference type="SUPFAM" id="SSF48452">
    <property type="entry name" value="TPR-like"/>
    <property type="match status" value="1"/>
</dbReference>
<dbReference type="RefSeq" id="WP_097189846.1">
    <property type="nucleotide sequence ID" value="NZ_OCSU01000001.1"/>
</dbReference>
<keyword evidence="2" id="KW-1185">Reference proteome</keyword>
<organism evidence="1 2">
    <name type="scientific">Caballeronia arationis</name>
    <dbReference type="NCBI Taxonomy" id="1777142"/>
    <lineage>
        <taxon>Bacteria</taxon>
        <taxon>Pseudomonadati</taxon>
        <taxon>Pseudomonadota</taxon>
        <taxon>Betaproteobacteria</taxon>
        <taxon>Burkholderiales</taxon>
        <taxon>Burkholderiaceae</taxon>
        <taxon>Caballeronia</taxon>
    </lineage>
</organism>
<evidence type="ECO:0000313" key="2">
    <source>
        <dbReference type="Proteomes" id="UP000219522"/>
    </source>
</evidence>
<accession>A0A7Z7N2G0</accession>
<sequence>MRAFIVRPFGTKRGMDFDHVGETLIDAALTQCGIEGRTTSEIMSPGNIRESMFELLLTADIVIADMTLHNANVYYELGIRHALRDRITVLLRGVGGELAELAPDAVPFDLLTDRYVAYPIGNPAEALDKLVAAISQGSASSVSDSPVFKLLPKLRAPSPDDFLAVPVGFKECADRAIERASKYAATGTRDLYWGDLALLAREARSFPWARAGLRLIGRKQFDHQRHVGARATWEAILRNDESDLEANLKLSTIYQKLGNFNESNDAVERIRSRTDLPPSLRAEKQALLGSNLKAQWLESLKASPPEFTLESGLFADSLAAYEEGFRADRNHYYSAINAVALRVIQRELAQLYPQQWELSQPDDDSLEPAEMASRELNRVKERIDSLKAGVALALESADQTEKEKNAVWRAFTAADLRCLVSSDPRKVGLGYRQVVEKYKDVSPIAINSARAQLILLQTVGVLRDNVAAGLAAFPPVDTAQAEAPAGARSRIVLFAGHCVDDAGRKNPRFPRTPEARQAAAQAIGKRLQRVCERPGGVELGMASGRSGGDILFHEACKASGVATWMYLARPRASFTNLAVRPADDDWLDRFDTLYDELGATCRVLLDLDPDADPQVGLPKWFAQQPPYDVWHRNSVWMLFNALAFGPDRVTLILLWDKDPAGDDPGVTKKLVDLAEEIGVEVDIIDSKTVF</sequence>
<reference evidence="1 2" key="1">
    <citation type="submission" date="2017-09" db="EMBL/GenBank/DDBJ databases">
        <authorList>
            <person name="Varghese N."/>
            <person name="Submissions S."/>
        </authorList>
    </citation>
    <scope>NUCLEOTIDE SEQUENCE [LARGE SCALE GENOMIC DNA]</scope>
    <source>
        <strain evidence="1 2">OK806</strain>
    </source>
</reference>
<evidence type="ECO:0000313" key="1">
    <source>
        <dbReference type="EMBL" id="SOE61692.1"/>
    </source>
</evidence>
<dbReference type="InterPro" id="IPR011990">
    <property type="entry name" value="TPR-like_helical_dom_sf"/>
</dbReference>